<gene>
    <name evidence="4" type="ORF">Q4I29_000462</name>
</gene>
<sequence>MENEAHRRLVMQTLIKAGDVSNVTKPFETSRMWAMAVTEEFYRQGDMEKEKGVEVLPMFDRSKNTELARGQIGFIDFVAGKFFRDIVHRRLVMQTLIKAGDVSNVTKPFETSRMWAMAVTEEFYRQGDMEKEKGVEVLPMFDRSKNTELARGQIGFIDFVAGKFFRDIVGSFFHGMQWCVDTVTSNRAKWQDILDGRRVSAVSVGV</sequence>
<dbReference type="PRINTS" id="PR00387">
    <property type="entry name" value="PDIESTERASE1"/>
</dbReference>
<dbReference type="PANTHER" id="PTHR11347">
    <property type="entry name" value="CYCLIC NUCLEOTIDE PHOSPHODIESTERASE"/>
    <property type="match status" value="1"/>
</dbReference>
<protein>
    <submittedName>
        <fullName evidence="4">3'5'-cyclic nucleotide phosphodiesterase</fullName>
    </submittedName>
</protein>
<comment type="caution">
    <text evidence="4">The sequence shown here is derived from an EMBL/GenBank/DDBJ whole genome shotgun (WGS) entry which is preliminary data.</text>
</comment>
<dbReference type="PROSITE" id="PS51845">
    <property type="entry name" value="PDEASE_I_2"/>
    <property type="match status" value="1"/>
</dbReference>
<evidence type="ECO:0000313" key="5">
    <source>
        <dbReference type="Proteomes" id="UP001443563"/>
    </source>
</evidence>
<keyword evidence="5" id="KW-1185">Reference proteome</keyword>
<evidence type="ECO:0000256" key="1">
    <source>
        <dbReference type="ARBA" id="ARBA00022723"/>
    </source>
</evidence>
<evidence type="ECO:0000313" key="4">
    <source>
        <dbReference type="EMBL" id="KAL0514561.1"/>
    </source>
</evidence>
<keyword evidence="2" id="KW-0378">Hydrolase</keyword>
<dbReference type="Pfam" id="PF00233">
    <property type="entry name" value="PDEase_I"/>
    <property type="match status" value="2"/>
</dbReference>
<feature type="domain" description="PDEase" evidence="3">
    <location>
        <begin position="1"/>
        <end position="197"/>
    </location>
</feature>
<dbReference type="InterPro" id="IPR023088">
    <property type="entry name" value="PDEase"/>
</dbReference>
<reference evidence="4 5" key="1">
    <citation type="submission" date="2024-02" db="EMBL/GenBank/DDBJ databases">
        <title>FIRST GENOME SEQUENCES OF Leishmania (Viannia) shawi, Leishmania (Viannia) lindenbergi AND Leishmania (Viannia) utingensis.</title>
        <authorList>
            <person name="Resadore F."/>
            <person name="Custodio M.G.F."/>
            <person name="Boite M.C."/>
            <person name="Cupolillo E."/>
            <person name="Ferreira G.E.M."/>
        </authorList>
    </citation>
    <scope>NUCLEOTIDE SEQUENCE [LARGE SCALE GENOMIC DNA]</scope>
    <source>
        <strain evidence="4 5">MCEB/BR/1984/M8408</strain>
    </source>
</reference>
<dbReference type="InterPro" id="IPR002073">
    <property type="entry name" value="PDEase_catalytic_dom"/>
</dbReference>
<keyword evidence="1" id="KW-0479">Metal-binding</keyword>
<evidence type="ECO:0000256" key="2">
    <source>
        <dbReference type="ARBA" id="ARBA00022801"/>
    </source>
</evidence>
<dbReference type="Proteomes" id="UP001443563">
    <property type="component" value="Unassembled WGS sequence"/>
</dbReference>
<name>A0ABR3EH54_9TRYP</name>
<accession>A0ABR3EH54</accession>
<proteinExistence type="predicted"/>
<organism evidence="4 5">
    <name type="scientific">Leishmania shawi</name>
    <dbReference type="NCBI Taxonomy" id="5680"/>
    <lineage>
        <taxon>Eukaryota</taxon>
        <taxon>Discoba</taxon>
        <taxon>Euglenozoa</taxon>
        <taxon>Kinetoplastea</taxon>
        <taxon>Metakinetoplastina</taxon>
        <taxon>Trypanosomatida</taxon>
        <taxon>Trypanosomatidae</taxon>
        <taxon>Leishmaniinae</taxon>
        <taxon>Leishmania</taxon>
        <taxon>Leishmania guyanensis species complex</taxon>
    </lineage>
</organism>
<dbReference type="Gene3D" id="1.10.1300.10">
    <property type="entry name" value="3'5'-cyclic nucleotide phosphodiesterase, catalytic domain"/>
    <property type="match status" value="2"/>
</dbReference>
<dbReference type="SUPFAM" id="SSF109604">
    <property type="entry name" value="HD-domain/PDEase-like"/>
    <property type="match status" value="2"/>
</dbReference>
<dbReference type="InterPro" id="IPR036971">
    <property type="entry name" value="PDEase_catalytic_dom_sf"/>
</dbReference>
<evidence type="ECO:0000259" key="3">
    <source>
        <dbReference type="PROSITE" id="PS51845"/>
    </source>
</evidence>
<dbReference type="EMBL" id="JBAMZM010000001">
    <property type="protein sequence ID" value="KAL0514561.1"/>
    <property type="molecule type" value="Genomic_DNA"/>
</dbReference>